<sequence>MPKIQPATEKADEKAKPNFPPAGPHARPELTNFDACPGCGALPDEMEFGFETDPGAG</sequence>
<protein>
    <submittedName>
        <fullName evidence="2">Uncharacterized protein</fullName>
    </submittedName>
</protein>
<dbReference type="EMBL" id="FYDG01000001">
    <property type="protein sequence ID" value="SNB59537.1"/>
    <property type="molecule type" value="Genomic_DNA"/>
</dbReference>
<name>A0A212QJZ2_RHOAC</name>
<reference evidence="3" key="1">
    <citation type="submission" date="2017-06" db="EMBL/GenBank/DDBJ databases">
        <authorList>
            <person name="Varghese N."/>
            <person name="Submissions S."/>
        </authorList>
    </citation>
    <scope>NUCLEOTIDE SEQUENCE [LARGE SCALE GENOMIC DNA]</scope>
    <source>
        <strain evidence="3">DSM 137</strain>
    </source>
</reference>
<accession>A0A212QJZ2</accession>
<dbReference type="AlphaFoldDB" id="A0A212QJZ2"/>
<evidence type="ECO:0000256" key="1">
    <source>
        <dbReference type="SAM" id="MobiDB-lite"/>
    </source>
</evidence>
<keyword evidence="3" id="KW-1185">Reference proteome</keyword>
<dbReference type="Proteomes" id="UP000198418">
    <property type="component" value="Unassembled WGS sequence"/>
</dbReference>
<evidence type="ECO:0000313" key="2">
    <source>
        <dbReference type="EMBL" id="SNB59537.1"/>
    </source>
</evidence>
<gene>
    <name evidence="2" type="ORF">SAMN06265338_101631</name>
</gene>
<evidence type="ECO:0000313" key="3">
    <source>
        <dbReference type="Proteomes" id="UP000198418"/>
    </source>
</evidence>
<organism evidence="2 3">
    <name type="scientific">Rhodoblastus acidophilus</name>
    <name type="common">Rhodopseudomonas acidophila</name>
    <dbReference type="NCBI Taxonomy" id="1074"/>
    <lineage>
        <taxon>Bacteria</taxon>
        <taxon>Pseudomonadati</taxon>
        <taxon>Pseudomonadota</taxon>
        <taxon>Alphaproteobacteria</taxon>
        <taxon>Hyphomicrobiales</taxon>
        <taxon>Rhodoblastaceae</taxon>
        <taxon>Rhodoblastus</taxon>
    </lineage>
</organism>
<proteinExistence type="predicted"/>
<feature type="region of interest" description="Disordered" evidence="1">
    <location>
        <begin position="1"/>
        <end position="30"/>
    </location>
</feature>